<dbReference type="InterPro" id="IPR030489">
    <property type="entry name" value="TR_Rrf2-type_CS"/>
</dbReference>
<dbReference type="STRING" id="1867952.MTBPR1_60225"/>
<dbReference type="EMBL" id="FLYE01000045">
    <property type="protein sequence ID" value="SCA57712.1"/>
    <property type="molecule type" value="Genomic_DNA"/>
</dbReference>
<evidence type="ECO:0000313" key="2">
    <source>
        <dbReference type="Proteomes" id="UP000231658"/>
    </source>
</evidence>
<dbReference type="PANTHER" id="PTHR33221:SF15">
    <property type="entry name" value="HTH-TYPE TRANSCRIPTIONAL REGULATOR YWGB-RELATED"/>
    <property type="match status" value="1"/>
</dbReference>
<proteinExistence type="predicted"/>
<keyword evidence="2" id="KW-1185">Reference proteome</keyword>
<dbReference type="GO" id="GO:0003700">
    <property type="term" value="F:DNA-binding transcription factor activity"/>
    <property type="evidence" value="ECO:0007669"/>
    <property type="project" value="TreeGrafter"/>
</dbReference>
<accession>A0A1C3RK76</accession>
<dbReference type="AlphaFoldDB" id="A0A1C3RK76"/>
<protein>
    <submittedName>
        <fullName evidence="1">Putative HTH-type transcriptional regulator BadM</fullName>
    </submittedName>
</protein>
<dbReference type="PROSITE" id="PS01332">
    <property type="entry name" value="HTH_RRF2_1"/>
    <property type="match status" value="1"/>
</dbReference>
<dbReference type="InterPro" id="IPR036390">
    <property type="entry name" value="WH_DNA-bd_sf"/>
</dbReference>
<evidence type="ECO:0000313" key="1">
    <source>
        <dbReference type="EMBL" id="SCA57712.1"/>
    </source>
</evidence>
<sequence>MKLQKATYCALYAVLELARDPNVQLSATDIADKYNISANHLAKVLRDLGRAGLVESVRGAGGGYRFSGNLKRTTLFDVIHLFEDVGGENERARDAQADTDIGSALNLVLTEIDEIAIATLGSVTIGTLLKTMRWRTERQEREEAEV</sequence>
<reference evidence="1 2" key="1">
    <citation type="submission" date="2016-07" db="EMBL/GenBank/DDBJ databases">
        <authorList>
            <person name="Lefevre C.T."/>
        </authorList>
    </citation>
    <scope>NUCLEOTIDE SEQUENCE [LARGE SCALE GENOMIC DNA]</scope>
    <source>
        <strain evidence="1">PR1</strain>
    </source>
</reference>
<dbReference type="InterPro" id="IPR036388">
    <property type="entry name" value="WH-like_DNA-bd_sf"/>
</dbReference>
<dbReference type="NCBIfam" id="TIGR00738">
    <property type="entry name" value="rrf2_super"/>
    <property type="match status" value="1"/>
</dbReference>
<dbReference type="Gene3D" id="1.10.10.10">
    <property type="entry name" value="Winged helix-like DNA-binding domain superfamily/Winged helix DNA-binding domain"/>
    <property type="match status" value="1"/>
</dbReference>
<dbReference type="PROSITE" id="PS51197">
    <property type="entry name" value="HTH_RRF2_2"/>
    <property type="match status" value="1"/>
</dbReference>
<dbReference type="SUPFAM" id="SSF46785">
    <property type="entry name" value="Winged helix' DNA-binding domain"/>
    <property type="match status" value="1"/>
</dbReference>
<dbReference type="Pfam" id="PF02082">
    <property type="entry name" value="Rrf2"/>
    <property type="match status" value="1"/>
</dbReference>
<dbReference type="InterPro" id="IPR000944">
    <property type="entry name" value="Tscrpt_reg_Rrf2"/>
</dbReference>
<dbReference type="RefSeq" id="WP_069189715.1">
    <property type="nucleotide sequence ID" value="NZ_FLYE01000045.1"/>
</dbReference>
<gene>
    <name evidence="1" type="primary">badM</name>
    <name evidence="1" type="ORF">MTBPR1_60225</name>
</gene>
<dbReference type="GO" id="GO:0005829">
    <property type="term" value="C:cytosol"/>
    <property type="evidence" value="ECO:0007669"/>
    <property type="project" value="TreeGrafter"/>
</dbReference>
<name>A0A1C3RK76_9PROT</name>
<dbReference type="Proteomes" id="UP000231658">
    <property type="component" value="Unassembled WGS sequence"/>
</dbReference>
<dbReference type="PANTHER" id="PTHR33221">
    <property type="entry name" value="WINGED HELIX-TURN-HELIX TRANSCRIPTIONAL REGULATOR, RRF2 FAMILY"/>
    <property type="match status" value="1"/>
</dbReference>
<organism evidence="1 2">
    <name type="scientific">Candidatus Terasakiella magnetica</name>
    <dbReference type="NCBI Taxonomy" id="1867952"/>
    <lineage>
        <taxon>Bacteria</taxon>
        <taxon>Pseudomonadati</taxon>
        <taxon>Pseudomonadota</taxon>
        <taxon>Alphaproteobacteria</taxon>
        <taxon>Rhodospirillales</taxon>
        <taxon>Terasakiellaceae</taxon>
        <taxon>Terasakiella</taxon>
    </lineage>
</organism>